<dbReference type="EMBL" id="JACRUP010000001">
    <property type="protein sequence ID" value="MBC5849593.1"/>
    <property type="molecule type" value="Genomic_DNA"/>
</dbReference>
<sequence length="135" mass="15707">MNTNSTRNKKWLERILILAVVLGVSVVILLYSQVFNRLADSFSPSKSDIYGLWIEQNVAPYAAQRIDVQADAIMIDGRMVTTHYDFNGRHLSFYIGDQKMEYRMLNDEYTEMRLVSNAHYNPTFQLSGKHQKNLR</sequence>
<dbReference type="Pfam" id="PF11012">
    <property type="entry name" value="DUF2850"/>
    <property type="match status" value="1"/>
</dbReference>
<keyword evidence="1" id="KW-0472">Membrane</keyword>
<comment type="caution">
    <text evidence="2">The sequence shown here is derived from an EMBL/GenBank/DDBJ whole genome shotgun (WGS) entry which is preliminary data.</text>
</comment>
<dbReference type="RefSeq" id="WP_186463446.1">
    <property type="nucleotide sequence ID" value="NZ_CAWQCN010000001.1"/>
</dbReference>
<dbReference type="Proteomes" id="UP000615796">
    <property type="component" value="Unassembled WGS sequence"/>
</dbReference>
<proteinExistence type="predicted"/>
<organism evidence="2 3">
    <name type="scientific">Vibrio metschnikovii</name>
    <dbReference type="NCBI Taxonomy" id="28172"/>
    <lineage>
        <taxon>Bacteria</taxon>
        <taxon>Pseudomonadati</taxon>
        <taxon>Pseudomonadota</taxon>
        <taxon>Gammaproteobacteria</taxon>
        <taxon>Vibrionales</taxon>
        <taxon>Vibrionaceae</taxon>
        <taxon>Vibrio</taxon>
    </lineage>
</organism>
<gene>
    <name evidence="2" type="ORF">H8Q88_01290</name>
</gene>
<evidence type="ECO:0000256" key="1">
    <source>
        <dbReference type="SAM" id="Phobius"/>
    </source>
</evidence>
<reference evidence="2" key="1">
    <citation type="submission" date="2020-08" db="EMBL/GenBank/DDBJ databases">
        <title>Genome Sequencing and Pan-Genome Analysis of Migratory bird Vibrio Strains, Inner Mongolia.</title>
        <authorList>
            <person name="Zheng L."/>
        </authorList>
    </citation>
    <scope>NUCLEOTIDE SEQUENCE</scope>
    <source>
        <strain evidence="2">M13F</strain>
    </source>
</reference>
<dbReference type="AlphaFoldDB" id="A0A9X0R643"/>
<dbReference type="InterPro" id="IPR021271">
    <property type="entry name" value="DUF2850"/>
</dbReference>
<feature type="transmembrane region" description="Helical" evidence="1">
    <location>
        <begin position="12"/>
        <end position="31"/>
    </location>
</feature>
<keyword evidence="1" id="KW-1133">Transmembrane helix</keyword>
<evidence type="ECO:0000313" key="3">
    <source>
        <dbReference type="Proteomes" id="UP000615796"/>
    </source>
</evidence>
<accession>A0A9X0R643</accession>
<keyword evidence="1" id="KW-0812">Transmembrane</keyword>
<protein>
    <submittedName>
        <fullName evidence="2">DUF2850 domain-containing protein</fullName>
    </submittedName>
</protein>
<name>A0A9X0R643_VIBME</name>
<evidence type="ECO:0000313" key="2">
    <source>
        <dbReference type="EMBL" id="MBC5849593.1"/>
    </source>
</evidence>
<keyword evidence="3" id="KW-1185">Reference proteome</keyword>